<comment type="similarity">
    <text evidence="2 8">Belongs to the 4-toluene sulfonate uptake permease (TSUP) (TC 2.A.102) family.</text>
</comment>
<accession>U3AH15</accession>
<dbReference type="AlphaFoldDB" id="U3AH15"/>
<organism evidence="9 10">
    <name type="scientific">Vibrio ezurae NBRC 102218</name>
    <dbReference type="NCBI Taxonomy" id="1219080"/>
    <lineage>
        <taxon>Bacteria</taxon>
        <taxon>Pseudomonadati</taxon>
        <taxon>Pseudomonadota</taxon>
        <taxon>Gammaproteobacteria</taxon>
        <taxon>Vibrionales</taxon>
        <taxon>Vibrionaceae</taxon>
        <taxon>Vibrio</taxon>
    </lineage>
</organism>
<feature type="transmembrane region" description="Helical" evidence="8">
    <location>
        <begin position="191"/>
        <end position="209"/>
    </location>
</feature>
<dbReference type="Proteomes" id="UP000016562">
    <property type="component" value="Unassembled WGS sequence"/>
</dbReference>
<dbReference type="EMBL" id="BATM01000008">
    <property type="protein sequence ID" value="GAD79211.1"/>
    <property type="molecule type" value="Genomic_DNA"/>
</dbReference>
<dbReference type="eggNOG" id="COG0730">
    <property type="taxonomic scope" value="Bacteria"/>
</dbReference>
<dbReference type="STRING" id="1219080.VEZ01S_08_02470"/>
<dbReference type="PANTHER" id="PTHR30269:SF37">
    <property type="entry name" value="MEMBRANE TRANSPORTER PROTEIN"/>
    <property type="match status" value="1"/>
</dbReference>
<reference evidence="9 10" key="1">
    <citation type="submission" date="2013-09" db="EMBL/GenBank/DDBJ databases">
        <title>Whole genome shotgun sequence of Vibrio ezurae NBRC 102218.</title>
        <authorList>
            <person name="Yoshida I."/>
            <person name="Hosoyama A."/>
            <person name="Numata M."/>
            <person name="Hashimoto M."/>
            <person name="Hosoyama Y."/>
            <person name="Tsuchikane K."/>
            <person name="Noguchi M."/>
            <person name="Hirakata S."/>
            <person name="Ichikawa N."/>
            <person name="Ohji S."/>
            <person name="Yamazoe A."/>
            <person name="Fujita N."/>
        </authorList>
    </citation>
    <scope>NUCLEOTIDE SEQUENCE [LARGE SCALE GENOMIC DNA]</scope>
    <source>
        <strain evidence="9 10">NBRC 102218</strain>
    </source>
</reference>
<keyword evidence="7 8" id="KW-0472">Membrane</keyword>
<feature type="transmembrane region" description="Helical" evidence="8">
    <location>
        <begin position="93"/>
        <end position="119"/>
    </location>
</feature>
<evidence type="ECO:0000256" key="5">
    <source>
        <dbReference type="ARBA" id="ARBA00022692"/>
    </source>
</evidence>
<feature type="transmembrane region" description="Helical" evidence="8">
    <location>
        <begin position="47"/>
        <end position="67"/>
    </location>
</feature>
<evidence type="ECO:0000256" key="6">
    <source>
        <dbReference type="ARBA" id="ARBA00022989"/>
    </source>
</evidence>
<evidence type="ECO:0000256" key="3">
    <source>
        <dbReference type="ARBA" id="ARBA00022448"/>
    </source>
</evidence>
<feature type="transmembrane region" description="Helical" evidence="8">
    <location>
        <begin position="221"/>
        <end position="239"/>
    </location>
</feature>
<sequence>MPDLGLFETSTLLAMLLIFMGSFVQTTIGFGLAIVSAPLLFHISHDYIPGPISLVGLFISLITAFKYRKNIGIGGLKLALYGRIPGSMVGGGILLYVSASMLSIGLGAFVLLAVLVSALPFRIAPTPKRMLVAGFLSGFMGTSSGIGGPPMALLLQHQEANNLRGNLSAFFVFSAVISLTVLAVVGRFTLMHVWLALPLIPVAFLGYWVAMRTVDYVSKEWMRRISLVLCLVSGSYAIWQGLS</sequence>
<feature type="transmembrane region" description="Helical" evidence="8">
    <location>
        <begin position="167"/>
        <end position="185"/>
    </location>
</feature>
<evidence type="ECO:0000256" key="4">
    <source>
        <dbReference type="ARBA" id="ARBA00022475"/>
    </source>
</evidence>
<feature type="transmembrane region" description="Helical" evidence="8">
    <location>
        <begin position="12"/>
        <end position="41"/>
    </location>
</feature>
<feature type="transmembrane region" description="Helical" evidence="8">
    <location>
        <begin position="131"/>
        <end position="155"/>
    </location>
</feature>
<keyword evidence="4 8" id="KW-1003">Cell membrane</keyword>
<dbReference type="InterPro" id="IPR052017">
    <property type="entry name" value="TSUP"/>
</dbReference>
<evidence type="ECO:0000256" key="2">
    <source>
        <dbReference type="ARBA" id="ARBA00009142"/>
    </source>
</evidence>
<protein>
    <recommendedName>
        <fullName evidence="8">Probable membrane transporter protein</fullName>
    </recommendedName>
</protein>
<comment type="caution">
    <text evidence="9">The sequence shown here is derived from an EMBL/GenBank/DDBJ whole genome shotgun (WGS) entry which is preliminary data.</text>
</comment>
<dbReference type="PANTHER" id="PTHR30269">
    <property type="entry name" value="TRANSMEMBRANE PROTEIN YFCA"/>
    <property type="match status" value="1"/>
</dbReference>
<evidence type="ECO:0000313" key="9">
    <source>
        <dbReference type="EMBL" id="GAD79211.1"/>
    </source>
</evidence>
<evidence type="ECO:0000256" key="8">
    <source>
        <dbReference type="RuleBase" id="RU363041"/>
    </source>
</evidence>
<evidence type="ECO:0000256" key="1">
    <source>
        <dbReference type="ARBA" id="ARBA00004651"/>
    </source>
</evidence>
<dbReference type="InterPro" id="IPR002781">
    <property type="entry name" value="TM_pro_TauE-like"/>
</dbReference>
<evidence type="ECO:0000313" key="10">
    <source>
        <dbReference type="Proteomes" id="UP000016562"/>
    </source>
</evidence>
<comment type="subcellular location">
    <subcellularLocation>
        <location evidence="1 8">Cell membrane</location>
        <topology evidence="1 8">Multi-pass membrane protein</topology>
    </subcellularLocation>
</comment>
<keyword evidence="3" id="KW-0813">Transport</keyword>
<dbReference type="Pfam" id="PF01925">
    <property type="entry name" value="TauE"/>
    <property type="match status" value="1"/>
</dbReference>
<keyword evidence="5 8" id="KW-0812">Transmembrane</keyword>
<proteinExistence type="inferred from homology"/>
<gene>
    <name evidence="9" type="ORF">VEZ01S_08_02470</name>
</gene>
<name>U3AH15_9VIBR</name>
<evidence type="ECO:0000256" key="7">
    <source>
        <dbReference type="ARBA" id="ARBA00023136"/>
    </source>
</evidence>
<keyword evidence="10" id="KW-1185">Reference proteome</keyword>
<dbReference type="GO" id="GO:0005886">
    <property type="term" value="C:plasma membrane"/>
    <property type="evidence" value="ECO:0007669"/>
    <property type="project" value="UniProtKB-SubCell"/>
</dbReference>
<keyword evidence="6 8" id="KW-1133">Transmembrane helix</keyword>